<dbReference type="Pfam" id="PF07885">
    <property type="entry name" value="Ion_trans_2"/>
    <property type="match status" value="1"/>
</dbReference>
<comment type="caution">
    <text evidence="15">The sequence shown here is derived from an EMBL/GenBank/DDBJ whole genome shotgun (WGS) entry which is preliminary data.</text>
</comment>
<evidence type="ECO:0000256" key="6">
    <source>
        <dbReference type="ARBA" id="ARBA00022958"/>
    </source>
</evidence>
<name>A0A9Q1HAC1_HOLLE</name>
<dbReference type="EMBL" id="JAIZAY010000007">
    <property type="protein sequence ID" value="KAJ8038819.1"/>
    <property type="molecule type" value="Genomic_DNA"/>
</dbReference>
<dbReference type="FunFam" id="3.40.50.720:FF:000034">
    <property type="entry name" value="Potassium channel subfamily T member 1"/>
    <property type="match status" value="1"/>
</dbReference>
<evidence type="ECO:0000256" key="4">
    <source>
        <dbReference type="ARBA" id="ARBA00022692"/>
    </source>
</evidence>
<comment type="subcellular location">
    <subcellularLocation>
        <location evidence="1">Membrane</location>
        <topology evidence="1">Multi-pass membrane protein</topology>
    </subcellularLocation>
</comment>
<dbReference type="FunFam" id="1.10.287.70:FF:000058">
    <property type="entry name" value="Potassium sodium-activated channel subfamily T member 2"/>
    <property type="match status" value="1"/>
</dbReference>
<feature type="transmembrane region" description="Helical" evidence="13">
    <location>
        <begin position="149"/>
        <end position="170"/>
    </location>
</feature>
<dbReference type="Pfam" id="PF22614">
    <property type="entry name" value="Slo-like_RCK"/>
    <property type="match status" value="2"/>
</dbReference>
<dbReference type="GO" id="GO:0015271">
    <property type="term" value="F:outward rectifier potassium channel activity"/>
    <property type="evidence" value="ECO:0007669"/>
    <property type="project" value="TreeGrafter"/>
</dbReference>
<dbReference type="Gene3D" id="3.40.50.720">
    <property type="entry name" value="NAD(P)-binding Rossmann-like Domain"/>
    <property type="match status" value="2"/>
</dbReference>
<dbReference type="AlphaFoldDB" id="A0A9Q1HAC1"/>
<organism evidence="15 16">
    <name type="scientific">Holothuria leucospilota</name>
    <name type="common">Black long sea cucumber</name>
    <name type="synonym">Mertensiothuria leucospilota</name>
    <dbReference type="NCBI Taxonomy" id="206669"/>
    <lineage>
        <taxon>Eukaryota</taxon>
        <taxon>Metazoa</taxon>
        <taxon>Echinodermata</taxon>
        <taxon>Eleutherozoa</taxon>
        <taxon>Echinozoa</taxon>
        <taxon>Holothuroidea</taxon>
        <taxon>Aspidochirotacea</taxon>
        <taxon>Aspidochirotida</taxon>
        <taxon>Holothuriidae</taxon>
        <taxon>Holothuria</taxon>
    </lineage>
</organism>
<feature type="region of interest" description="Disordered" evidence="12">
    <location>
        <begin position="633"/>
        <end position="690"/>
    </location>
</feature>
<dbReference type="Gene3D" id="1.10.287.70">
    <property type="match status" value="1"/>
</dbReference>
<evidence type="ECO:0000256" key="7">
    <source>
        <dbReference type="ARBA" id="ARBA00022989"/>
    </source>
</evidence>
<keyword evidence="10 15" id="KW-0407">Ion channel</keyword>
<evidence type="ECO:0000256" key="2">
    <source>
        <dbReference type="ARBA" id="ARBA00022448"/>
    </source>
</evidence>
<evidence type="ECO:0000256" key="13">
    <source>
        <dbReference type="SAM" id="Phobius"/>
    </source>
</evidence>
<gene>
    <name evidence="15" type="ORF">HOLleu_16357</name>
</gene>
<evidence type="ECO:0000256" key="12">
    <source>
        <dbReference type="SAM" id="MobiDB-lite"/>
    </source>
</evidence>
<keyword evidence="4 13" id="KW-0812">Transmembrane</keyword>
<evidence type="ECO:0000259" key="14">
    <source>
        <dbReference type="PROSITE" id="PS51201"/>
    </source>
</evidence>
<evidence type="ECO:0000256" key="11">
    <source>
        <dbReference type="ARBA" id="ARBA00034430"/>
    </source>
</evidence>
<feature type="domain" description="RCK N-terminal" evidence="14">
    <location>
        <begin position="314"/>
        <end position="450"/>
    </location>
</feature>
<evidence type="ECO:0000256" key="3">
    <source>
        <dbReference type="ARBA" id="ARBA00022538"/>
    </source>
</evidence>
<accession>A0A9Q1HAC1</accession>
<proteinExistence type="predicted"/>
<feature type="compositionally biased region" description="Basic residues" evidence="12">
    <location>
        <begin position="1157"/>
        <end position="1168"/>
    </location>
</feature>
<dbReference type="InterPro" id="IPR013099">
    <property type="entry name" value="K_chnl_dom"/>
</dbReference>
<feature type="transmembrane region" description="Helical" evidence="13">
    <location>
        <begin position="272"/>
        <end position="289"/>
    </location>
</feature>
<dbReference type="GO" id="GO:0005886">
    <property type="term" value="C:plasma membrane"/>
    <property type="evidence" value="ECO:0007669"/>
    <property type="project" value="TreeGrafter"/>
</dbReference>
<evidence type="ECO:0000313" key="15">
    <source>
        <dbReference type="EMBL" id="KAJ8038819.1"/>
    </source>
</evidence>
<dbReference type="Proteomes" id="UP001152320">
    <property type="component" value="Chromosome 7"/>
</dbReference>
<dbReference type="PROSITE" id="PS51201">
    <property type="entry name" value="RCK_N"/>
    <property type="match status" value="2"/>
</dbReference>
<keyword evidence="6" id="KW-0630">Potassium</keyword>
<evidence type="ECO:0000313" key="16">
    <source>
        <dbReference type="Proteomes" id="UP001152320"/>
    </source>
</evidence>
<keyword evidence="16" id="KW-1185">Reference proteome</keyword>
<sequence length="1191" mass="135485">MSFSRVQVEFFVHEQTFKERLQLYFIKNQRSSVRIRLFNLTIKLVSCLLYVVRACLDTDPKNARCFGCDPEPSASENATDCCADCPGLPPANMDTTPMNPNDHIRWEALLWVERNEWLWILQVTIAIISLLQTILVLCLQYKGNLLNQLLSIFLVIELINTVPFIATIVWRPLRNLFIPVFLNCWLAKNLLQNLFYDLHRVMQKQHSVVTQKVMILISTILCLIFTSVCGIHHIERADGNGMSIFNAFYFTIVTFSTVGYGDVHVDIWPSQLYILCMIASGIVVLPIQLEEIAYVMIERQKQGGTYSRHRAQTERHVVVCTTTLHYDQFIDFLYEFYAHPLLQDYFVVLLSPCELDTSLKTLLQVPLWAQRVIYIQGSALKDHDLNRCRMDDAEACFILTSRNTMDRGEADQQAILRAWSIKDFAKHVPLYVQMLKPENKFHVQFAEYVVCEDEFKYALLANNCLCPGTSTFVTLLIHTSRGVEGRDTDTWHHMYGKCSGNEVYNITCGNSRFFGEYEGKSFTFASFHAHKKYGVALVGIQKAEPSARILLNPGPRHVMKGTDTCFYMNITREENSAFISPSSKDEKLNLNLNLKEKIGKSADSTPSDGDPSAFQTAIAGVGTMALELHHIGSSAKSPTASPHHVPASEGSKEEERSTTPPLGRPAAEGLHITIPPQRSTSENGMDNNHLALPNMEDQEPYRLPVELPEGAKGYRRDRRPSIMPVQEVMSSDPEDDQLKDDKPLHAQKQVAIEAEDVSIWDEEEPWTKGLPPITPYIGYAPSFCHLLTKPKNICCLELDQPCEHSSWRHAAEYNWPNNNIILAAEYASVAMVDFIVPLRTHWRPKHTLKPIVIIIEKRPDTDFLESIACFPMVYYMMGSIDNLDHMLRAGILQSDTVVVVDKESSKLAEEEYMADANQIVAVQTLFKLFPHVSIITELTHPSNMRFMQFRAKDSYAHKMALKTKEEKEKGSQIAYMFRLPFAAGNVFSASMLDTLLYQSFVKSYMINFCRQLLGLDQAQDSGYLCELRITLEDVWIRTYGRLYQKLCSTTHEIPIGIYRTELPTDNKSECSVSMDFEENSSCGSPEEKKEIASIIRAKMKKLDLPEEEYDNEASGKRNKEVSYVLINPSSSMELRVDDVVFIIRPSGGPKTPSPMPPRRKFSSRRRPPKKPEPTLEFQPPSPMKSGNDTKL</sequence>
<keyword evidence="3" id="KW-0633">Potassium transport</keyword>
<protein>
    <submittedName>
        <fullName evidence="15">Potassium channel subfamily T member 1</fullName>
    </submittedName>
</protein>
<feature type="region of interest" description="Disordered" evidence="12">
    <location>
        <begin position="1143"/>
        <end position="1191"/>
    </location>
</feature>
<reference evidence="15" key="1">
    <citation type="submission" date="2021-10" db="EMBL/GenBank/DDBJ databases">
        <title>Tropical sea cucumber genome reveals ecological adaptation and Cuvierian tubules defense mechanism.</title>
        <authorList>
            <person name="Chen T."/>
        </authorList>
    </citation>
    <scope>NUCLEOTIDE SEQUENCE</scope>
    <source>
        <strain evidence="15">Nanhai2018</strain>
        <tissue evidence="15">Muscle</tissue>
    </source>
</reference>
<dbReference type="Pfam" id="PF03493">
    <property type="entry name" value="BK_channel_a"/>
    <property type="match status" value="1"/>
</dbReference>
<keyword evidence="9 13" id="KW-0472">Membrane</keyword>
<feature type="transmembrane region" description="Helical" evidence="13">
    <location>
        <begin position="215"/>
        <end position="234"/>
    </location>
</feature>
<evidence type="ECO:0000256" key="8">
    <source>
        <dbReference type="ARBA" id="ARBA00023065"/>
    </source>
</evidence>
<keyword evidence="2" id="KW-0813">Transport</keyword>
<dbReference type="GO" id="GO:0005228">
    <property type="term" value="F:intracellular sodium-activated potassium channel activity"/>
    <property type="evidence" value="ECO:0007669"/>
    <property type="project" value="TreeGrafter"/>
</dbReference>
<evidence type="ECO:0000256" key="5">
    <source>
        <dbReference type="ARBA" id="ARBA00022826"/>
    </source>
</evidence>
<feature type="transmembrane region" description="Helical" evidence="13">
    <location>
        <begin position="240"/>
        <end position="260"/>
    </location>
</feature>
<keyword evidence="5" id="KW-0631">Potassium channel</keyword>
<keyword evidence="8" id="KW-0406">Ion transport</keyword>
<feature type="transmembrane region" description="Helical" evidence="13">
    <location>
        <begin position="117"/>
        <end position="137"/>
    </location>
</feature>
<feature type="domain" description="RCK N-terminal" evidence="14">
    <location>
        <begin position="817"/>
        <end position="957"/>
    </location>
</feature>
<dbReference type="FunFam" id="3.40.50.720:FF:000011">
    <property type="entry name" value="Potassium channel subfamily T member 1"/>
    <property type="match status" value="1"/>
</dbReference>
<comment type="catalytic activity">
    <reaction evidence="11">
        <text>K(+)(in) = K(+)(out)</text>
        <dbReference type="Rhea" id="RHEA:29463"/>
        <dbReference type="ChEBI" id="CHEBI:29103"/>
    </reaction>
</comment>
<evidence type="ECO:0000256" key="9">
    <source>
        <dbReference type="ARBA" id="ARBA00023136"/>
    </source>
</evidence>
<dbReference type="InterPro" id="IPR003148">
    <property type="entry name" value="RCK_N"/>
</dbReference>
<feature type="transmembrane region" description="Helical" evidence="13">
    <location>
        <begin position="176"/>
        <end position="195"/>
    </location>
</feature>
<dbReference type="PANTHER" id="PTHR10027:SF10">
    <property type="entry name" value="SLOWPOKE 2, ISOFORM D"/>
    <property type="match status" value="1"/>
</dbReference>
<dbReference type="PANTHER" id="PTHR10027">
    <property type="entry name" value="CALCIUM-ACTIVATED POTASSIUM CHANNEL ALPHA CHAIN"/>
    <property type="match status" value="1"/>
</dbReference>
<evidence type="ECO:0000256" key="1">
    <source>
        <dbReference type="ARBA" id="ARBA00004141"/>
    </source>
</evidence>
<dbReference type="OrthoDB" id="257992at2759"/>
<keyword evidence="7 13" id="KW-1133">Transmembrane helix</keyword>
<evidence type="ECO:0000256" key="10">
    <source>
        <dbReference type="ARBA" id="ARBA00023303"/>
    </source>
</evidence>
<dbReference type="InterPro" id="IPR003929">
    <property type="entry name" value="K_chnl_BK_asu"/>
</dbReference>
<feature type="compositionally biased region" description="Polar residues" evidence="12">
    <location>
        <begin position="676"/>
        <end position="686"/>
    </location>
</feature>
<dbReference type="SUPFAM" id="SSF81324">
    <property type="entry name" value="Voltage-gated potassium channels"/>
    <property type="match status" value="1"/>
</dbReference>
<dbReference type="InterPro" id="IPR047871">
    <property type="entry name" value="K_chnl_Slo-like"/>
</dbReference>